<reference evidence="1 2" key="1">
    <citation type="journal article" date="2023" name="Nucleic Acids Res.">
        <title>The hologenome of Daphnia magna reveals possible DNA methylation and microbiome-mediated evolution of the host genome.</title>
        <authorList>
            <person name="Chaturvedi A."/>
            <person name="Li X."/>
            <person name="Dhandapani V."/>
            <person name="Marshall H."/>
            <person name="Kissane S."/>
            <person name="Cuenca-Cambronero M."/>
            <person name="Asole G."/>
            <person name="Calvet F."/>
            <person name="Ruiz-Romero M."/>
            <person name="Marangio P."/>
            <person name="Guigo R."/>
            <person name="Rago D."/>
            <person name="Mirbahai L."/>
            <person name="Eastwood N."/>
            <person name="Colbourne J.K."/>
            <person name="Zhou J."/>
            <person name="Mallon E."/>
            <person name="Orsini L."/>
        </authorList>
    </citation>
    <scope>NUCLEOTIDE SEQUENCE [LARGE SCALE GENOMIC DNA]</scope>
    <source>
        <strain evidence="1">LRV0_1</strain>
    </source>
</reference>
<name>A0ABR0AJ11_9CRUS</name>
<comment type="caution">
    <text evidence="1">The sequence shown here is derived from an EMBL/GenBank/DDBJ whole genome shotgun (WGS) entry which is preliminary data.</text>
</comment>
<sequence length="71" mass="8042">MIAVNNDYFNVLYIILVLERCHGGCTAAMNRENTCIFTFSFSAELEHIYVINGYDKDALRSNTQASDLISM</sequence>
<evidence type="ECO:0000313" key="1">
    <source>
        <dbReference type="EMBL" id="KAK4024958.1"/>
    </source>
</evidence>
<accession>A0ABR0AJ11</accession>
<gene>
    <name evidence="1" type="ORF">OUZ56_010452</name>
</gene>
<proteinExistence type="predicted"/>
<organism evidence="1 2">
    <name type="scientific">Daphnia magna</name>
    <dbReference type="NCBI Taxonomy" id="35525"/>
    <lineage>
        <taxon>Eukaryota</taxon>
        <taxon>Metazoa</taxon>
        <taxon>Ecdysozoa</taxon>
        <taxon>Arthropoda</taxon>
        <taxon>Crustacea</taxon>
        <taxon>Branchiopoda</taxon>
        <taxon>Diplostraca</taxon>
        <taxon>Cladocera</taxon>
        <taxon>Anomopoda</taxon>
        <taxon>Daphniidae</taxon>
        <taxon>Daphnia</taxon>
    </lineage>
</organism>
<protein>
    <recommendedName>
        <fullName evidence="3">Secreted protein</fullName>
    </recommendedName>
</protein>
<evidence type="ECO:0000313" key="2">
    <source>
        <dbReference type="Proteomes" id="UP001234178"/>
    </source>
</evidence>
<keyword evidence="2" id="KW-1185">Reference proteome</keyword>
<evidence type="ECO:0008006" key="3">
    <source>
        <dbReference type="Google" id="ProtNLM"/>
    </source>
</evidence>
<dbReference type="EMBL" id="JAOYFB010000037">
    <property type="protein sequence ID" value="KAK4024958.1"/>
    <property type="molecule type" value="Genomic_DNA"/>
</dbReference>
<dbReference type="Proteomes" id="UP001234178">
    <property type="component" value="Unassembled WGS sequence"/>
</dbReference>